<organism evidence="1 2">
    <name type="scientific">Smallanthus sonchifolius</name>
    <dbReference type="NCBI Taxonomy" id="185202"/>
    <lineage>
        <taxon>Eukaryota</taxon>
        <taxon>Viridiplantae</taxon>
        <taxon>Streptophyta</taxon>
        <taxon>Embryophyta</taxon>
        <taxon>Tracheophyta</taxon>
        <taxon>Spermatophyta</taxon>
        <taxon>Magnoliopsida</taxon>
        <taxon>eudicotyledons</taxon>
        <taxon>Gunneridae</taxon>
        <taxon>Pentapetalae</taxon>
        <taxon>asterids</taxon>
        <taxon>campanulids</taxon>
        <taxon>Asterales</taxon>
        <taxon>Asteraceae</taxon>
        <taxon>Asteroideae</taxon>
        <taxon>Heliantheae alliance</taxon>
        <taxon>Millerieae</taxon>
        <taxon>Smallanthus</taxon>
    </lineage>
</organism>
<evidence type="ECO:0000313" key="1">
    <source>
        <dbReference type="EMBL" id="KAI3726926.1"/>
    </source>
</evidence>
<evidence type="ECO:0000313" key="2">
    <source>
        <dbReference type="Proteomes" id="UP001056120"/>
    </source>
</evidence>
<sequence>MPPYSDHPTHTLLSKTGLQILVVTAKFRSERAKDSLDSNEIFSNSFMMRGMGKVQIRPFSLIPPGSSQSHCVKRPSYLFQLMKYWTWNDSIEGLCQPQGPVLLCPMACTVHFSCEKYEFDPFVGKINYVAVNKKQSTRSLLLASPSFNAKLFPKLRSPSPTTNIFCEKLYNSVHLSSSFSYHEATYRRMLRKKIEDVCLGNNIVIELYNSKKNEELKGTELYNSSQEILVVGDGDLSFGISLALKLGDESNLVVKSKETYD</sequence>
<protein>
    <submittedName>
        <fullName evidence="1">Uncharacterized protein</fullName>
    </submittedName>
</protein>
<dbReference type="EMBL" id="CM042039">
    <property type="protein sequence ID" value="KAI3726926.1"/>
    <property type="molecule type" value="Genomic_DNA"/>
</dbReference>
<dbReference type="Proteomes" id="UP001056120">
    <property type="component" value="Linkage Group LG22"/>
</dbReference>
<comment type="caution">
    <text evidence="1">The sequence shown here is derived from an EMBL/GenBank/DDBJ whole genome shotgun (WGS) entry which is preliminary data.</text>
</comment>
<accession>A0ACB9BY43</accession>
<proteinExistence type="predicted"/>
<gene>
    <name evidence="1" type="ORF">L1987_66733</name>
</gene>
<reference evidence="1 2" key="2">
    <citation type="journal article" date="2022" name="Mol. Ecol. Resour.">
        <title>The genomes of chicory, endive, great burdock and yacon provide insights into Asteraceae paleo-polyploidization history and plant inulin production.</title>
        <authorList>
            <person name="Fan W."/>
            <person name="Wang S."/>
            <person name="Wang H."/>
            <person name="Wang A."/>
            <person name="Jiang F."/>
            <person name="Liu H."/>
            <person name="Zhao H."/>
            <person name="Xu D."/>
            <person name="Zhang Y."/>
        </authorList>
    </citation>
    <scope>NUCLEOTIDE SEQUENCE [LARGE SCALE GENOMIC DNA]</scope>
    <source>
        <strain evidence="2">cv. Yunnan</strain>
        <tissue evidence="1">Leaves</tissue>
    </source>
</reference>
<reference evidence="2" key="1">
    <citation type="journal article" date="2022" name="Mol. Ecol. Resour.">
        <title>The genomes of chicory, endive, great burdock and yacon provide insights into Asteraceae palaeo-polyploidization history and plant inulin production.</title>
        <authorList>
            <person name="Fan W."/>
            <person name="Wang S."/>
            <person name="Wang H."/>
            <person name="Wang A."/>
            <person name="Jiang F."/>
            <person name="Liu H."/>
            <person name="Zhao H."/>
            <person name="Xu D."/>
            <person name="Zhang Y."/>
        </authorList>
    </citation>
    <scope>NUCLEOTIDE SEQUENCE [LARGE SCALE GENOMIC DNA]</scope>
    <source>
        <strain evidence="2">cv. Yunnan</strain>
    </source>
</reference>
<name>A0ACB9BY43_9ASTR</name>
<keyword evidence="2" id="KW-1185">Reference proteome</keyword>